<dbReference type="InterPro" id="IPR040572">
    <property type="entry name" value="TackOD1"/>
</dbReference>
<protein>
    <recommendedName>
        <fullName evidence="2">TFIIB-type domain-containing protein</fullName>
    </recommendedName>
</protein>
<dbReference type="KEGG" id="csu:CSUB_C1320"/>
<dbReference type="GO" id="GO:0008270">
    <property type="term" value="F:zinc ion binding"/>
    <property type="evidence" value="ECO:0007669"/>
    <property type="project" value="UniProtKB-KW"/>
</dbReference>
<organism evidence="3 5">
    <name type="scientific">Caldiarchaeum subterraneum</name>
    <dbReference type="NCBI Taxonomy" id="311458"/>
    <lineage>
        <taxon>Archaea</taxon>
        <taxon>Nitrososphaerota</taxon>
        <taxon>Candidatus Caldarchaeales</taxon>
        <taxon>Candidatus Caldarchaeaceae</taxon>
        <taxon>Candidatus Caldarchaeum</taxon>
    </lineage>
</organism>
<keyword evidence="1" id="KW-0863">Zinc-finger</keyword>
<dbReference type="InterPro" id="IPR013137">
    <property type="entry name" value="Znf_TFIIB"/>
</dbReference>
<keyword evidence="1" id="KW-0862">Zinc</keyword>
<reference evidence="3 5" key="1">
    <citation type="journal article" date="2005" name="Environ. Microbiol.">
        <title>Genetic and functional properties of uncultivated thermophilic crenarchaeotes from a subsurface gold mine as revealed by analysis of genome fragments.</title>
        <authorList>
            <person name="Nunoura T."/>
            <person name="Hirayama H."/>
            <person name="Takami H."/>
            <person name="Oida H."/>
            <person name="Nishi S."/>
            <person name="Shimamura S."/>
            <person name="Suzuki Y."/>
            <person name="Inagaki F."/>
            <person name="Takai K."/>
            <person name="Nealson K.H."/>
            <person name="Horikoshi K."/>
        </authorList>
    </citation>
    <scope>NUCLEOTIDE SEQUENCE [LARGE SCALE GENOMIC DNA]</scope>
</reference>
<evidence type="ECO:0000259" key="2">
    <source>
        <dbReference type="PROSITE" id="PS51134"/>
    </source>
</evidence>
<dbReference type="PROSITE" id="PS51134">
    <property type="entry name" value="ZF_TFIIB"/>
    <property type="match status" value="1"/>
</dbReference>
<evidence type="ECO:0000313" key="5">
    <source>
        <dbReference type="Proteomes" id="UP000008120"/>
    </source>
</evidence>
<evidence type="ECO:0000256" key="1">
    <source>
        <dbReference type="PROSITE-ProRule" id="PRU00469"/>
    </source>
</evidence>
<proteinExistence type="predicted"/>
<gene>
    <name evidence="4" type="ORF">CSUB_C1320</name>
    <name evidence="3" type="ORF">HGMM_F08E07C13</name>
</gene>
<dbReference type="STRING" id="311458.CSUB_C1320"/>
<keyword evidence="1" id="KW-0479">Metal-binding</keyword>
<feature type="domain" description="TFIIB-type" evidence="2">
    <location>
        <begin position="109"/>
        <end position="142"/>
    </location>
</feature>
<evidence type="ECO:0000313" key="3">
    <source>
        <dbReference type="EMBL" id="BAJ48399.1"/>
    </source>
</evidence>
<dbReference type="EMBL" id="AP011864">
    <property type="protein sequence ID" value="BAJ48399.1"/>
    <property type="molecule type" value="Genomic_DNA"/>
</dbReference>
<dbReference type="BioCyc" id="CCAL311458:G131R-1336-MONOMER"/>
<dbReference type="Pfam" id="PF18551">
    <property type="entry name" value="TackOD1"/>
    <property type="match status" value="1"/>
</dbReference>
<dbReference type="EMBL" id="BA000048">
    <property type="protein sequence ID" value="BAJ51171.1"/>
    <property type="molecule type" value="Genomic_DNA"/>
</dbReference>
<dbReference type="AlphaFoldDB" id="E6N7Y0"/>
<sequence>MAWLNLLKQGSEEGVKLFDIDVKTGDMKLVAEPPMKLELTELLKVLERLESRALVKSFFEKKIALCSRCGKGIFQTHLNCVSCGSENIDKVMVYVHNCGASIPETLLASVKTCPKCGDALEKKDFVASHGRFVCNNCGEVFEHPEVFAECVSCGYSSKVTENVYLTMRRYKVTDSGSLLVEVRSPHRVLLRNLLEQGFKVSENVTLRGVSGASHQVSLLAVRLDETRIYEVGYFVDAEVLLRFAVKKLDVEKTSIPGALGRVRWIMAGVEFAEPALKTAETFGVEVEVVRVD</sequence>
<dbReference type="Proteomes" id="UP000008120">
    <property type="component" value="Chromosome"/>
</dbReference>
<reference evidence="3 5" key="2">
    <citation type="journal article" date="2011" name="Nucleic Acids Res.">
        <title>Insights into the evolution of Archaea and eukaryotic protein modifier systems revealed by the genome of a novel archaeal group.</title>
        <authorList>
            <person name="Nunoura T."/>
            <person name="Takaki Y."/>
            <person name="Kakuta J."/>
            <person name="Nishi S."/>
            <person name="Sugahara J."/>
            <person name="Kazama H."/>
            <person name="Chee G."/>
            <person name="Hattori M."/>
            <person name="Kanai A."/>
            <person name="Atomi H."/>
            <person name="Takai K."/>
            <person name="Takami H."/>
        </authorList>
    </citation>
    <scope>NUCLEOTIDE SEQUENCE [LARGE SCALE GENOMIC DNA]</scope>
</reference>
<name>E6N7Y0_CALS0</name>
<evidence type="ECO:0000313" key="4">
    <source>
        <dbReference type="EMBL" id="BAJ51171.1"/>
    </source>
</evidence>
<accession>E6N7Y0</accession>